<dbReference type="PANTHER" id="PTHR43168">
    <property type="entry name" value="50S RIBOSOMAL PROTEIN L33, CHLOROPLASTIC"/>
    <property type="match status" value="1"/>
</dbReference>
<comment type="similarity">
    <text evidence="1 5">Belongs to the bacterial ribosomal protein bL33 family.</text>
</comment>
<dbReference type="HAMAP" id="MF_00294">
    <property type="entry name" value="Ribosomal_bL33"/>
    <property type="match status" value="1"/>
</dbReference>
<dbReference type="RefSeq" id="WP_074402359.1">
    <property type="nucleotide sequence ID" value="NZ_JQBS01000017.1"/>
</dbReference>
<dbReference type="GeneID" id="89587837"/>
<dbReference type="SUPFAM" id="SSF57829">
    <property type="entry name" value="Zn-binding ribosomal proteins"/>
    <property type="match status" value="1"/>
</dbReference>
<dbReference type="PANTHER" id="PTHR43168:SF5">
    <property type="entry name" value="LARGE RIBOSOMAL SUBUNIT PROTEIN BL33B"/>
    <property type="match status" value="1"/>
</dbReference>
<evidence type="ECO:0000313" key="7">
    <source>
        <dbReference type="Proteomes" id="UP000051658"/>
    </source>
</evidence>
<dbReference type="InterPro" id="IPR038584">
    <property type="entry name" value="Ribosomal_bL33_sf"/>
</dbReference>
<evidence type="ECO:0000256" key="1">
    <source>
        <dbReference type="ARBA" id="ARBA00007596"/>
    </source>
</evidence>
<dbReference type="GO" id="GO:0003735">
    <property type="term" value="F:structural constituent of ribosome"/>
    <property type="evidence" value="ECO:0007669"/>
    <property type="project" value="InterPro"/>
</dbReference>
<sequence length="50" mass="5806">MTSKKTALACSVCGSRNYAKKVNEGNRTERLEIKKFCKYCNQHTLHRETK</sequence>
<dbReference type="GO" id="GO:0005737">
    <property type="term" value="C:cytoplasm"/>
    <property type="evidence" value="ECO:0007669"/>
    <property type="project" value="UniProtKB-ARBA"/>
</dbReference>
<dbReference type="NCBIfam" id="NF001764">
    <property type="entry name" value="PRK00504.1"/>
    <property type="match status" value="1"/>
</dbReference>
<name>A0A0R2HWC1_CARDV</name>
<keyword evidence="3 5" id="KW-0687">Ribonucleoprotein</keyword>
<dbReference type="InterPro" id="IPR011332">
    <property type="entry name" value="Ribosomal_zn-bd"/>
</dbReference>
<evidence type="ECO:0000256" key="5">
    <source>
        <dbReference type="HAMAP-Rule" id="MF_00294"/>
    </source>
</evidence>
<protein>
    <recommendedName>
        <fullName evidence="4 5">Large ribosomal subunit protein bL33</fullName>
    </recommendedName>
</protein>
<dbReference type="EMBL" id="JQBS01000017">
    <property type="protein sequence ID" value="KRN56897.1"/>
    <property type="molecule type" value="Genomic_DNA"/>
</dbReference>
<evidence type="ECO:0000313" key="6">
    <source>
        <dbReference type="EMBL" id="KRN56897.1"/>
    </source>
</evidence>
<evidence type="ECO:0000256" key="3">
    <source>
        <dbReference type="ARBA" id="ARBA00023274"/>
    </source>
</evidence>
<accession>A0A0R2HWC1</accession>
<keyword evidence="7" id="KW-1185">Reference proteome</keyword>
<reference evidence="6 7" key="1">
    <citation type="journal article" date="2015" name="Genome Announc.">
        <title>Expanding the biotechnology potential of lactobacilli through comparative genomics of 213 strains and associated genera.</title>
        <authorList>
            <person name="Sun Z."/>
            <person name="Harris H.M."/>
            <person name="McCann A."/>
            <person name="Guo C."/>
            <person name="Argimon S."/>
            <person name="Zhang W."/>
            <person name="Yang X."/>
            <person name="Jeffery I.B."/>
            <person name="Cooney J.C."/>
            <person name="Kagawa T.F."/>
            <person name="Liu W."/>
            <person name="Song Y."/>
            <person name="Salvetti E."/>
            <person name="Wrobel A."/>
            <person name="Rasinkangas P."/>
            <person name="Parkhill J."/>
            <person name="Rea M.C."/>
            <person name="O'Sullivan O."/>
            <person name="Ritari J."/>
            <person name="Douillard F.P."/>
            <person name="Paul Ross R."/>
            <person name="Yang R."/>
            <person name="Briner A.E."/>
            <person name="Felis G.E."/>
            <person name="de Vos W.M."/>
            <person name="Barrangou R."/>
            <person name="Klaenhammer T.R."/>
            <person name="Caufield P.W."/>
            <person name="Cui Y."/>
            <person name="Zhang H."/>
            <person name="O'Toole P.W."/>
        </authorList>
    </citation>
    <scope>NUCLEOTIDE SEQUENCE [LARGE SCALE GENOMIC DNA]</scope>
    <source>
        <strain evidence="6 7">DSM 20623</strain>
    </source>
</reference>
<evidence type="ECO:0000256" key="2">
    <source>
        <dbReference type="ARBA" id="ARBA00022980"/>
    </source>
</evidence>
<dbReference type="NCBIfam" id="TIGR01023">
    <property type="entry name" value="rpmG_bact"/>
    <property type="match status" value="1"/>
</dbReference>
<dbReference type="InterPro" id="IPR001705">
    <property type="entry name" value="Ribosomal_bL33"/>
</dbReference>
<evidence type="ECO:0000256" key="4">
    <source>
        <dbReference type="ARBA" id="ARBA00035176"/>
    </source>
</evidence>
<dbReference type="Pfam" id="PF00471">
    <property type="entry name" value="Ribosomal_L33"/>
    <property type="match status" value="1"/>
</dbReference>
<dbReference type="Gene3D" id="2.20.28.120">
    <property type="entry name" value="Ribosomal protein L33"/>
    <property type="match status" value="1"/>
</dbReference>
<dbReference type="GO" id="GO:1990904">
    <property type="term" value="C:ribonucleoprotein complex"/>
    <property type="evidence" value="ECO:0007669"/>
    <property type="project" value="UniProtKB-KW"/>
</dbReference>
<keyword evidence="2 5" id="KW-0689">Ribosomal protein</keyword>
<dbReference type="PATRIC" id="fig|1449336.4.peg.557"/>
<proteinExistence type="inferred from homology"/>
<dbReference type="AlphaFoldDB" id="A0A0R2HWC1"/>
<comment type="caution">
    <text evidence="6">The sequence shown here is derived from an EMBL/GenBank/DDBJ whole genome shotgun (WGS) entry which is preliminary data.</text>
</comment>
<gene>
    <name evidence="5" type="primary">rpmG</name>
    <name evidence="6" type="ORF">IV74_GL000545</name>
</gene>
<dbReference type="GO" id="GO:0006412">
    <property type="term" value="P:translation"/>
    <property type="evidence" value="ECO:0007669"/>
    <property type="project" value="UniProtKB-UniRule"/>
</dbReference>
<organism evidence="6 7">
    <name type="scientific">Carnobacterium divergens DSM 20623</name>
    <dbReference type="NCBI Taxonomy" id="1449336"/>
    <lineage>
        <taxon>Bacteria</taxon>
        <taxon>Bacillati</taxon>
        <taxon>Bacillota</taxon>
        <taxon>Bacilli</taxon>
        <taxon>Lactobacillales</taxon>
        <taxon>Carnobacteriaceae</taxon>
        <taxon>Carnobacterium</taxon>
    </lineage>
</organism>
<dbReference type="NCBIfam" id="NF001860">
    <property type="entry name" value="PRK00595.1"/>
    <property type="match status" value="1"/>
</dbReference>
<dbReference type="GO" id="GO:0005840">
    <property type="term" value="C:ribosome"/>
    <property type="evidence" value="ECO:0007669"/>
    <property type="project" value="UniProtKB-KW"/>
</dbReference>
<dbReference type="Proteomes" id="UP000051658">
    <property type="component" value="Unassembled WGS sequence"/>
</dbReference>